<feature type="domain" description="AMP-dependent synthetase/ligase" evidence="3">
    <location>
        <begin position="15"/>
        <end position="396"/>
    </location>
</feature>
<dbReference type="Gene3D" id="3.30.300.30">
    <property type="match status" value="1"/>
</dbReference>
<dbReference type="InterPro" id="IPR025110">
    <property type="entry name" value="AMP-bd_C"/>
</dbReference>
<dbReference type="Pfam" id="PF00501">
    <property type="entry name" value="AMP-binding"/>
    <property type="match status" value="1"/>
</dbReference>
<dbReference type="InterPro" id="IPR045851">
    <property type="entry name" value="AMP-bd_C_sf"/>
</dbReference>
<keyword evidence="2 5" id="KW-0436">Ligase</keyword>
<dbReference type="InterPro" id="IPR042099">
    <property type="entry name" value="ANL_N_sf"/>
</dbReference>
<dbReference type="GO" id="GO:0031956">
    <property type="term" value="F:medium-chain fatty acid-CoA ligase activity"/>
    <property type="evidence" value="ECO:0007669"/>
    <property type="project" value="TreeGrafter"/>
</dbReference>
<dbReference type="Pfam" id="PF13193">
    <property type="entry name" value="AMP-binding_C"/>
    <property type="match status" value="1"/>
</dbReference>
<organism evidence="5">
    <name type="scientific">Arthrobacter saudimassiliensis</name>
    <dbReference type="NCBI Taxonomy" id="1461584"/>
    <lineage>
        <taxon>Bacteria</taxon>
        <taxon>Bacillati</taxon>
        <taxon>Actinomycetota</taxon>
        <taxon>Actinomycetes</taxon>
        <taxon>Micrococcales</taxon>
        <taxon>Micrococcaceae</taxon>
        <taxon>Arthrobacter</taxon>
    </lineage>
</organism>
<sequence>MHLSDAQTLPELLTQMARLGDHPAVVDGDTVVSYRDLGGRVAEVSRGYLAHGVRRGDRVAVWSPNRLEFILAMLGAQAIGAAVVPLNTRFTGHEASVILGRSRASVLVVAGGFLGRRPLQALRAAAADAGPSDGPVSGLPSLGLVVDLDSAADTAGELCWASLLASGTAADDAAYAAAVAAVTPDDVCDIVYTSGTTGLPKGVMSAHRQTLGVARAWSAGADLAPEDRYAVVNPFFHGFGYKAGMIACLVAGATIYPVETFDATALLELIQSARITVLPGVPTIFTSLLNHPQLADYDTSSLRFAIAGAATAPETLFMDMVQVLGFRRVAQAYGLTECVVATLSRPGEELEHAKQTTGPAVDGIEIRVVDANGTDRPVGEDGEVLLRGDNVMLGYFEDPEATAAAIDADGWFHTGDIGRLDEHGCLKITDRLKDMFIVGGFNVYPAEIENVLRQHPAVNESAVVGVPDERMGSVGRAYVALLHDADPVPTAEDLRDFCRARLANYKLPREFVIVEDFPRNGTGKVLKTELRRVEPA</sequence>
<dbReference type="PATRIC" id="fig|1461584.3.peg.261"/>
<name>A0A078MKY8_9MICC</name>
<comment type="similarity">
    <text evidence="1">Belongs to the ATP-dependent AMP-binding enzyme family.</text>
</comment>
<evidence type="ECO:0000256" key="1">
    <source>
        <dbReference type="ARBA" id="ARBA00006432"/>
    </source>
</evidence>
<protein>
    <submittedName>
        <fullName evidence="5">Long-chain-fatty-acid--CoA ligase</fullName>
    </submittedName>
</protein>
<evidence type="ECO:0000256" key="2">
    <source>
        <dbReference type="ARBA" id="ARBA00022598"/>
    </source>
</evidence>
<proteinExistence type="inferred from homology"/>
<dbReference type="GO" id="GO:0006631">
    <property type="term" value="P:fatty acid metabolic process"/>
    <property type="evidence" value="ECO:0007669"/>
    <property type="project" value="TreeGrafter"/>
</dbReference>
<dbReference type="Gene3D" id="3.40.50.12780">
    <property type="entry name" value="N-terminal domain of ligase-like"/>
    <property type="match status" value="1"/>
</dbReference>
<dbReference type="SUPFAM" id="SSF56801">
    <property type="entry name" value="Acetyl-CoA synthetase-like"/>
    <property type="match status" value="1"/>
</dbReference>
<evidence type="ECO:0000259" key="4">
    <source>
        <dbReference type="Pfam" id="PF13193"/>
    </source>
</evidence>
<dbReference type="PROSITE" id="PS00455">
    <property type="entry name" value="AMP_BINDING"/>
    <property type="match status" value="1"/>
</dbReference>
<gene>
    <name evidence="5" type="primary">lcfB_2</name>
    <name evidence="5" type="ORF">BN1051_00265</name>
</gene>
<accession>A0A078MKY8</accession>
<evidence type="ECO:0000313" key="5">
    <source>
        <dbReference type="EMBL" id="CEA06960.1"/>
    </source>
</evidence>
<dbReference type="PANTHER" id="PTHR43201">
    <property type="entry name" value="ACYL-COA SYNTHETASE"/>
    <property type="match status" value="1"/>
</dbReference>
<dbReference type="InterPro" id="IPR020845">
    <property type="entry name" value="AMP-binding_CS"/>
</dbReference>
<reference evidence="5" key="1">
    <citation type="submission" date="2014-07" db="EMBL/GenBank/DDBJ databases">
        <authorList>
            <person name="Urmite Genomes Urmite Genomes"/>
        </authorList>
    </citation>
    <scope>NUCLEOTIDE SEQUENCE</scope>
    <source>
        <strain evidence="5">11W110_air</strain>
    </source>
</reference>
<dbReference type="AlphaFoldDB" id="A0A078MKY8"/>
<dbReference type="InterPro" id="IPR000873">
    <property type="entry name" value="AMP-dep_synth/lig_dom"/>
</dbReference>
<dbReference type="EMBL" id="LN483070">
    <property type="protein sequence ID" value="CEA06960.1"/>
    <property type="molecule type" value="Genomic_DNA"/>
</dbReference>
<dbReference type="PANTHER" id="PTHR43201:SF5">
    <property type="entry name" value="MEDIUM-CHAIN ACYL-COA LIGASE ACSF2, MITOCHONDRIAL"/>
    <property type="match status" value="1"/>
</dbReference>
<evidence type="ECO:0000259" key="3">
    <source>
        <dbReference type="Pfam" id="PF00501"/>
    </source>
</evidence>
<feature type="domain" description="AMP-binding enzyme C-terminal" evidence="4">
    <location>
        <begin position="447"/>
        <end position="524"/>
    </location>
</feature>